<organism evidence="3 4">
    <name type="scientific">Cannabis sativa</name>
    <name type="common">Hemp</name>
    <name type="synonym">Marijuana</name>
    <dbReference type="NCBI Taxonomy" id="3483"/>
    <lineage>
        <taxon>Eukaryota</taxon>
        <taxon>Viridiplantae</taxon>
        <taxon>Streptophyta</taxon>
        <taxon>Embryophyta</taxon>
        <taxon>Tracheophyta</taxon>
        <taxon>Spermatophyta</taxon>
        <taxon>Magnoliopsida</taxon>
        <taxon>eudicotyledons</taxon>
        <taxon>Gunneridae</taxon>
        <taxon>Pentapetalae</taxon>
        <taxon>rosids</taxon>
        <taxon>fabids</taxon>
        <taxon>Rosales</taxon>
        <taxon>Cannabaceae</taxon>
        <taxon>Cannabis</taxon>
    </lineage>
</organism>
<feature type="compositionally biased region" description="Polar residues" evidence="1">
    <location>
        <begin position="309"/>
        <end position="327"/>
    </location>
</feature>
<evidence type="ECO:0000313" key="3">
    <source>
        <dbReference type="EnsemblPlants" id="cds.evm.model.05.1674"/>
    </source>
</evidence>
<dbReference type="PANTHER" id="PTHR48429:SF1">
    <property type="entry name" value="AGENET DOMAIN-CONTAINING PROTEIN"/>
    <property type="match status" value="1"/>
</dbReference>
<feature type="region of interest" description="Disordered" evidence="1">
    <location>
        <begin position="1442"/>
        <end position="1465"/>
    </location>
</feature>
<dbReference type="EMBL" id="UZAU01000542">
    <property type="status" value="NOT_ANNOTATED_CDS"/>
    <property type="molecule type" value="Genomic_DNA"/>
</dbReference>
<dbReference type="InterPro" id="IPR014002">
    <property type="entry name" value="Agenet_dom_plant"/>
</dbReference>
<accession>A0A803PMA5</accession>
<feature type="region of interest" description="Disordered" evidence="1">
    <location>
        <begin position="298"/>
        <end position="361"/>
    </location>
</feature>
<feature type="compositionally biased region" description="Basic and acidic residues" evidence="1">
    <location>
        <begin position="298"/>
        <end position="308"/>
    </location>
</feature>
<gene>
    <name evidence="3" type="primary">LOC115715844</name>
</gene>
<feature type="region of interest" description="Disordered" evidence="1">
    <location>
        <begin position="2143"/>
        <end position="2314"/>
    </location>
</feature>
<dbReference type="Gramene" id="evm.model.05.1674">
    <property type="protein sequence ID" value="cds.evm.model.05.1674"/>
    <property type="gene ID" value="evm.TU.05.1674"/>
</dbReference>
<feature type="domain" description="Agenet" evidence="2">
    <location>
        <begin position="1948"/>
        <end position="2006"/>
    </location>
</feature>
<feature type="compositionally biased region" description="Polar residues" evidence="1">
    <location>
        <begin position="1260"/>
        <end position="1273"/>
    </location>
</feature>
<feature type="region of interest" description="Disordered" evidence="1">
    <location>
        <begin position="979"/>
        <end position="1021"/>
    </location>
</feature>
<proteinExistence type="predicted"/>
<keyword evidence="4" id="KW-1185">Reference proteome</keyword>
<feature type="compositionally biased region" description="Basic and acidic residues" evidence="1">
    <location>
        <begin position="349"/>
        <end position="361"/>
    </location>
</feature>
<protein>
    <recommendedName>
        <fullName evidence="2">Agenet domain-containing protein</fullName>
    </recommendedName>
</protein>
<feature type="compositionally biased region" description="Polar residues" evidence="1">
    <location>
        <begin position="1281"/>
        <end position="1290"/>
    </location>
</feature>
<evidence type="ECO:0000256" key="1">
    <source>
        <dbReference type="SAM" id="MobiDB-lite"/>
    </source>
</evidence>
<name>A0A803PMA5_CANSA</name>
<dbReference type="InterPro" id="IPR055274">
    <property type="entry name" value="SWO1"/>
</dbReference>
<feature type="compositionally biased region" description="Basic and acidic residues" evidence="1">
    <location>
        <begin position="1769"/>
        <end position="1791"/>
    </location>
</feature>
<feature type="compositionally biased region" description="Basic and acidic residues" evidence="1">
    <location>
        <begin position="2153"/>
        <end position="2167"/>
    </location>
</feature>
<feature type="domain" description="Agenet" evidence="2">
    <location>
        <begin position="1857"/>
        <end position="1921"/>
    </location>
</feature>
<dbReference type="SMART" id="SM00743">
    <property type="entry name" value="Agenet"/>
    <property type="match status" value="2"/>
</dbReference>
<reference evidence="3" key="1">
    <citation type="submission" date="2018-11" db="EMBL/GenBank/DDBJ databases">
        <authorList>
            <person name="Grassa J C."/>
        </authorList>
    </citation>
    <scope>NUCLEOTIDE SEQUENCE [LARGE SCALE GENOMIC DNA]</scope>
</reference>
<dbReference type="InterPro" id="IPR008395">
    <property type="entry name" value="Agenet-like_dom"/>
</dbReference>
<feature type="compositionally biased region" description="Polar residues" evidence="1">
    <location>
        <begin position="2292"/>
        <end position="2301"/>
    </location>
</feature>
<feature type="compositionally biased region" description="Polar residues" evidence="1">
    <location>
        <begin position="2214"/>
        <end position="2237"/>
    </location>
</feature>
<dbReference type="EnsemblPlants" id="evm.model.05.1674">
    <property type="protein sequence ID" value="cds.evm.model.05.1674"/>
    <property type="gene ID" value="evm.TU.05.1674"/>
</dbReference>
<feature type="region of interest" description="Disordered" evidence="1">
    <location>
        <begin position="741"/>
        <end position="767"/>
    </location>
</feature>
<reference evidence="3" key="2">
    <citation type="submission" date="2021-03" db="UniProtKB">
        <authorList>
            <consortium name="EnsemblPlants"/>
        </authorList>
    </citation>
    <scope>IDENTIFICATION</scope>
</reference>
<feature type="region of interest" description="Disordered" evidence="1">
    <location>
        <begin position="1260"/>
        <end position="1296"/>
    </location>
</feature>
<dbReference type="PANTHER" id="PTHR48429">
    <property type="entry name" value="AGENET DOMAIN-CONTAINING PROTEIN"/>
    <property type="match status" value="1"/>
</dbReference>
<dbReference type="OMA" id="YWKSDQV"/>
<evidence type="ECO:0000313" key="4">
    <source>
        <dbReference type="Proteomes" id="UP000596661"/>
    </source>
</evidence>
<dbReference type="CDD" id="cd20403">
    <property type="entry name" value="Tudor_Agenet_FMRP-like_rpt2"/>
    <property type="match status" value="1"/>
</dbReference>
<feature type="compositionally biased region" description="Basic residues" evidence="1">
    <location>
        <begin position="1010"/>
        <end position="1020"/>
    </location>
</feature>
<feature type="region of interest" description="Disordered" evidence="1">
    <location>
        <begin position="1071"/>
        <end position="1138"/>
    </location>
</feature>
<dbReference type="Pfam" id="PF05641">
    <property type="entry name" value="Agenet"/>
    <property type="match status" value="1"/>
</dbReference>
<feature type="compositionally biased region" description="Polar residues" evidence="1">
    <location>
        <begin position="2173"/>
        <end position="2194"/>
    </location>
</feature>
<feature type="compositionally biased region" description="Basic and acidic residues" evidence="1">
    <location>
        <begin position="1085"/>
        <end position="1099"/>
    </location>
</feature>
<evidence type="ECO:0000259" key="2">
    <source>
        <dbReference type="SMART" id="SM00743"/>
    </source>
</evidence>
<feature type="compositionally biased region" description="Polar residues" evidence="1">
    <location>
        <begin position="980"/>
        <end position="1008"/>
    </location>
</feature>
<sequence length="2346" mass="251795">MKTGRDLGPEAEAELGTKIREERTEAELRLRTTTEHQKEKSIVNRSLPRTAQEAIRVFHFGCGWTETTLQRWAELNVERERKKEIGWWFGVGCGWTETIGLGFLGRGDYSDGGLASILAVDGFLGWLDGWLCDNEQGEGGRCGREMWDTPMDYDDNDFHSQNFHLAGEGSSKFPPVLRPYPLPKFDFDDSLQNHLRFDNLVETEVFLGIESNQDNHWIEDFSRGSSGIEFNSSAAESCSISRHNNVWSEATSSESVEMLLKSVGQEETIVTPTIIEELDACDELGCLTKQMEHSLKHDDNNILSKTEDGTNLNTTSSPDGIVGNSSSSKRDVGVDQPLIEDTSQIQSDEIAKNSSLHDSHKKADNGESVLLVNDGGILVNEKFDDVSKSAVDTLADEQLDVQIQEDSFASRLQVDNSVTTVQSVVSSSTGISRLQVDNSVTTVQSVVSSSTGISGIDIEHQMNAVSNDNTGSQVSSKEEISVVSASKVEAVSDIKEVSKSNVDESLSEVEKGDSELPIVSESNKGEFSGKPIEVSNHENVVLCKNTVDGDQEEVNTINVISEPVKSETQFERPVVEVSNISSEVRSTLEPTKDFVENSRKEDVFESSQQLDGETLVHSSEVYLSPIEDAKVSEHEGLASSNSQMGGISSMSGTCSSVELHSETNVTGVLKGVHDSLETSTEDLSSASHVSLAILTESTQISEKNHAYGEADVYISNQHVSVVDKDNLKLHNDCNVDNETINKEGASSSIGDDKCATAAGSEPVSDSSVVPNPYLAPHEISDSSLPTKDVLKIDDHKDIQVSAVPVVGSTLLEGKEEARTEAFAESSVAASLVSCQVVAAPDSAEKGASCVTAGGLLHKPPDLYLPTENKPEVETNSKDPAAVEVSKECTKEMNIPLHESTVREGGHVMEPVIVPENSKQFIIEKHVLQDAASISRTELTTNKDKMLSPGGPLPLVESGISQKVQDGNGAAMLTVGDKTFAQPNTKNNVGSSGDHSVPTPGSNQLSQNKHGVAKGGKRKASVSKVIDSDTGIVVSNTIGQKGLDSVKEGKASIVGLSADLFKGDVGKNLQCLPASPAPRASPQVSDGEHVRGRSKGTSERKPRRSSAKAAGKDSGKKGVSVKETTPARQSEKGDKLSNVSLSPSGIFHIMQSNEMQHYGHVEGNNNKPYLVLASSTSGLPDLNSSAPPSTAFQQPFTDFQQVQLRAQIFVYGALIQGTPPEEGHMLSAFGGSDGGRSMWGNLLQACIERLQNQKTNVVNQETPLHSRHTTSATARTIDHSSKQSALQSKVISTPVGRSSAKGSQAIVSPMIPLSSPLWSVSTPVGDAMQSSVIPRGSVMDYQQTLTPLHHFQTPPMRSLLGPNTSWMPQTSFRGPWVSPPQPSLPEASTRLTTYPGTEAIQLTSVKETAMPHSTGTKHVLSSPMVQTGAPASVLTAVSPMQDFKKVTSSSGQHSFDPRPRKRKKNPVPEEIGQIVLQSLPQSEPVLAPVLSGSLSTSVAITTPASTSEKLVMSASPTSSASLRKTDNVMQRASLSEDTLSKIKEASKHAEDAASLAAAAVGHSQEIWSQLENQKNSGLVSDVEAKLASAAVAVAAAAAVAKAAAAAANVASNAALQAKLMADEAFISNSFENLSQGTRSSFYDGVNVLGKTTPASILRGEDGANSSSSIITVARETARRKVEAASAASKRAENMDAIVRAAELAAEAISQAGKIVAMGDPVPLRELIEAGPEGYWRAPQASSELVAKSVDMDREQSNLGAGEGAHTSAKHLKDGRVDKKDSEKSAISRGMSKESIEEHLRLIDGISGSAAVSEKEMKGQKGRKVSDLTKNIVVVLESDSLSKLSSVEVEKAEDVPGENGIKEGSKVEVYKDGDGFKAGWYGANVLSFNDGKACVSYTEIEQDEGSNELKEWVSLEGVGSDPPKIRFARPVTAMRYEGTRKRRRAAMGDYNWSVGDKVDAWMTNSWWEGVVTERNKKDETSVTVHFPAHGETSVVKAWHLRPSLIWKDGEWVECSNLQTDPSSLEGDLPQEKRLKIGSPSMEAKGKDKVSKSMDILDSGKPQSQLLDLSANDKVFKMGKNARNVSKPDSSRVARTGLQKEGSRVIFGVPKPGKKRKFMEVSKHYVADRSNKNSEANESIKYQKYMAPQGSGSRTVKSDPKEKRMADSKLKGLKSGKQQSVSGRTIPQRNFTTNAVSVSGEVEGTTGELAARDKEVSLSNVDNMSRKQSVMETGSFSTSDRAAEGSFAFSSDAPTLDGPSKKNSVSTSRVERANKGNLAPGSGKLGKIDEDKAFSGNSFKSTSEAIEPRRSNRRIQPTSRPDSFVLFADTAIRRIAKFTGITKVLFYVA</sequence>
<feature type="region of interest" description="Disordered" evidence="1">
    <location>
        <begin position="1752"/>
        <end position="1791"/>
    </location>
</feature>
<dbReference type="Proteomes" id="UP000596661">
    <property type="component" value="Chromosome 5"/>
</dbReference>